<feature type="domain" description="NADP-dependent oxidoreductase" evidence="3">
    <location>
        <begin position="77"/>
        <end position="316"/>
    </location>
</feature>
<reference evidence="5" key="2">
    <citation type="submission" date="2024-04" db="EMBL/GenBank/DDBJ databases">
        <authorList>
            <person name="Chen Y."/>
            <person name="Shah S."/>
            <person name="Dougan E. K."/>
            <person name="Thang M."/>
            <person name="Chan C."/>
        </authorList>
    </citation>
    <scope>NUCLEOTIDE SEQUENCE [LARGE SCALE GENOMIC DNA]</scope>
</reference>
<evidence type="ECO:0000313" key="5">
    <source>
        <dbReference type="EMBL" id="CAL1149187.1"/>
    </source>
</evidence>
<evidence type="ECO:0000256" key="2">
    <source>
        <dbReference type="SAM" id="MobiDB-lite"/>
    </source>
</evidence>
<dbReference type="EMBL" id="CAMXCT010002116">
    <property type="protein sequence ID" value="CAI3995812.1"/>
    <property type="molecule type" value="Genomic_DNA"/>
</dbReference>
<accession>A0A9P1G3A7</accession>
<dbReference type="GO" id="GO:0016616">
    <property type="term" value="F:oxidoreductase activity, acting on the CH-OH group of donors, NAD or NADP as acceptor"/>
    <property type="evidence" value="ECO:0007669"/>
    <property type="project" value="UniProtKB-ARBA"/>
</dbReference>
<evidence type="ECO:0000259" key="3">
    <source>
        <dbReference type="Pfam" id="PF00248"/>
    </source>
</evidence>
<dbReference type="AlphaFoldDB" id="A0A9P1G3A7"/>
<feature type="region of interest" description="Disordered" evidence="2">
    <location>
        <begin position="1"/>
        <end position="39"/>
    </location>
</feature>
<dbReference type="FunFam" id="3.20.20.100:FF:000002">
    <property type="entry name" value="2,5-diketo-D-gluconic acid reductase A"/>
    <property type="match status" value="1"/>
</dbReference>
<comment type="caution">
    <text evidence="4">The sequence shown here is derived from an EMBL/GenBank/DDBJ whole genome shotgun (WGS) entry which is preliminary data.</text>
</comment>
<reference evidence="4" key="1">
    <citation type="submission" date="2022-10" db="EMBL/GenBank/DDBJ databases">
        <authorList>
            <person name="Chen Y."/>
            <person name="Dougan E. K."/>
            <person name="Chan C."/>
            <person name="Rhodes N."/>
            <person name="Thang M."/>
        </authorList>
    </citation>
    <scope>NUCLEOTIDE SEQUENCE</scope>
</reference>
<dbReference type="SUPFAM" id="SSF51430">
    <property type="entry name" value="NAD(P)-linked oxidoreductase"/>
    <property type="match status" value="1"/>
</dbReference>
<dbReference type="Gene3D" id="3.20.20.100">
    <property type="entry name" value="NADP-dependent oxidoreductase domain"/>
    <property type="match status" value="1"/>
</dbReference>
<protein>
    <submittedName>
        <fullName evidence="6">Aldo-keto reductase Mflv_4205</fullName>
    </submittedName>
</protein>
<sequence>MDTGSSSMEATAAVPRGRWNRARSQKSKVSENCENGGQPWRRARGAVEEVLKIEGAERPGVGSTVRLRRGLQMPQLGLGSGDLEGREGREAICTALRAGYRLIDTALFYRTEKEIAAGIRMAGLKREQVFICTKVLQKAHASDAQVRNSLKESLRNLDTNYVDLYVIHNPRAGRIKEVWSLLLQLREEGLCKAVGVSNFGVGQLEGLRESGLELPEVNQIEVHCWRQLQKVTAYHSEHGIATMCMAPLARGRMFGRSDLAKMAQEMGRTEAEVAIRWSLQKGYIPIPKSINPERILLNMADGFDLTKRQMERVERLDTGFMSCTMASPCHELSWQLVADSIPDPDTWGGNRNKSKGYGKGKSKFTHSEPTRW</sequence>
<dbReference type="InterPro" id="IPR020471">
    <property type="entry name" value="AKR"/>
</dbReference>
<feature type="compositionally biased region" description="Basic residues" evidence="2">
    <location>
        <begin position="352"/>
        <end position="364"/>
    </location>
</feature>
<evidence type="ECO:0000313" key="7">
    <source>
        <dbReference type="Proteomes" id="UP001152797"/>
    </source>
</evidence>
<dbReference type="InterPro" id="IPR018170">
    <property type="entry name" value="Aldo/ket_reductase_CS"/>
</dbReference>
<dbReference type="InterPro" id="IPR023210">
    <property type="entry name" value="NADP_OxRdtase_dom"/>
</dbReference>
<dbReference type="CDD" id="cd19071">
    <property type="entry name" value="AKR_AKR1-5-like"/>
    <property type="match status" value="1"/>
</dbReference>
<evidence type="ECO:0000313" key="6">
    <source>
        <dbReference type="EMBL" id="CAL4783124.1"/>
    </source>
</evidence>
<gene>
    <name evidence="4" type="ORF">C1SCF055_LOCUS22338</name>
</gene>
<dbReference type="OrthoDB" id="434605at2759"/>
<feature type="region of interest" description="Disordered" evidence="2">
    <location>
        <begin position="343"/>
        <end position="372"/>
    </location>
</feature>
<proteinExistence type="predicted"/>
<organism evidence="4">
    <name type="scientific">Cladocopium goreaui</name>
    <dbReference type="NCBI Taxonomy" id="2562237"/>
    <lineage>
        <taxon>Eukaryota</taxon>
        <taxon>Sar</taxon>
        <taxon>Alveolata</taxon>
        <taxon>Dinophyceae</taxon>
        <taxon>Suessiales</taxon>
        <taxon>Symbiodiniaceae</taxon>
        <taxon>Cladocopium</taxon>
    </lineage>
</organism>
<keyword evidence="7" id="KW-1185">Reference proteome</keyword>
<dbReference type="PROSITE" id="PS00062">
    <property type="entry name" value="ALDOKETO_REDUCTASE_2"/>
    <property type="match status" value="1"/>
</dbReference>
<dbReference type="EMBL" id="CAMXCT030002116">
    <property type="protein sequence ID" value="CAL4783124.1"/>
    <property type="molecule type" value="Genomic_DNA"/>
</dbReference>
<evidence type="ECO:0000313" key="4">
    <source>
        <dbReference type="EMBL" id="CAI3995812.1"/>
    </source>
</evidence>
<name>A0A9P1G3A7_9DINO</name>
<evidence type="ECO:0000256" key="1">
    <source>
        <dbReference type="ARBA" id="ARBA00023002"/>
    </source>
</evidence>
<dbReference type="Proteomes" id="UP001152797">
    <property type="component" value="Unassembled WGS sequence"/>
</dbReference>
<dbReference type="Pfam" id="PF00248">
    <property type="entry name" value="Aldo_ket_red"/>
    <property type="match status" value="1"/>
</dbReference>
<dbReference type="EMBL" id="CAMXCT020002116">
    <property type="protein sequence ID" value="CAL1149187.1"/>
    <property type="molecule type" value="Genomic_DNA"/>
</dbReference>
<dbReference type="PANTHER" id="PTHR43827">
    <property type="entry name" value="2,5-DIKETO-D-GLUCONIC ACID REDUCTASE"/>
    <property type="match status" value="1"/>
</dbReference>
<dbReference type="PANTHER" id="PTHR43827:SF13">
    <property type="entry name" value="ALDO_KETO REDUCTASE FAMILY PROTEIN"/>
    <property type="match status" value="1"/>
</dbReference>
<dbReference type="InterPro" id="IPR036812">
    <property type="entry name" value="NAD(P)_OxRdtase_dom_sf"/>
</dbReference>
<keyword evidence="1" id="KW-0560">Oxidoreductase</keyword>
<dbReference type="PRINTS" id="PR00069">
    <property type="entry name" value="ALDKETRDTASE"/>
</dbReference>